<reference evidence="1" key="1">
    <citation type="submission" date="2009-11" db="EMBL/GenBank/DDBJ databases">
        <authorList>
            <person name="Weinstock G."/>
            <person name="Sodergren E."/>
            <person name="Clifton S."/>
            <person name="Fulton L."/>
            <person name="Fulton B."/>
            <person name="Courtney L."/>
            <person name="Fronick C."/>
            <person name="Harrison M."/>
            <person name="Strong C."/>
            <person name="Farmer C."/>
            <person name="Delahaunty K."/>
            <person name="Markovic C."/>
            <person name="Hall O."/>
            <person name="Minx P."/>
            <person name="Tomlinson C."/>
            <person name="Mitreva M."/>
            <person name="Nelson J."/>
            <person name="Hou S."/>
            <person name="Wollam A."/>
            <person name="Pepin K.H."/>
            <person name="Johnson M."/>
            <person name="Bhonagiri V."/>
            <person name="Nash W.E."/>
            <person name="Warren W."/>
            <person name="Chinwalla A."/>
            <person name="Mardis E.R."/>
            <person name="Wilson R.K."/>
        </authorList>
    </citation>
    <scope>NUCLEOTIDE SEQUENCE [LARGE SCALE GENOMIC DNA]</scope>
    <source>
        <strain evidence="1">DSM 18205</strain>
    </source>
</reference>
<dbReference type="EMBL" id="ACBX02000011">
    <property type="protein sequence ID" value="EFB35934.1"/>
    <property type="molecule type" value="Genomic_DNA"/>
</dbReference>
<evidence type="ECO:0000313" key="1">
    <source>
        <dbReference type="EMBL" id="EFB35934.1"/>
    </source>
</evidence>
<comment type="caution">
    <text evidence="1">The sequence shown here is derived from an EMBL/GenBank/DDBJ whole genome shotgun (WGS) entry which is preliminary data.</text>
</comment>
<accession>D1PAX7</accession>
<protein>
    <submittedName>
        <fullName evidence="1">Uncharacterized protein</fullName>
    </submittedName>
</protein>
<gene>
    <name evidence="1" type="ORF">PREVCOP_04352</name>
</gene>
<dbReference type="STRING" id="537011.PREVCOP_04352"/>
<dbReference type="HOGENOM" id="CLU_3010429_0_0_10"/>
<dbReference type="Proteomes" id="UP000004477">
    <property type="component" value="Unassembled WGS sequence"/>
</dbReference>
<dbReference type="AlphaFoldDB" id="D1PAX7"/>
<sequence length="56" mass="6790">MTNAVYSHDIYQCLNKPNSLHQKIQVITLLYIFASSFIEDKEYRKQRTIKQQEIWN</sequence>
<organism evidence="1 2">
    <name type="scientific">Segatella copri DSM 18205</name>
    <dbReference type="NCBI Taxonomy" id="537011"/>
    <lineage>
        <taxon>Bacteria</taxon>
        <taxon>Pseudomonadati</taxon>
        <taxon>Bacteroidota</taxon>
        <taxon>Bacteroidia</taxon>
        <taxon>Bacteroidales</taxon>
        <taxon>Prevotellaceae</taxon>
        <taxon>Segatella</taxon>
    </lineage>
</organism>
<keyword evidence="2" id="KW-1185">Reference proteome</keyword>
<dbReference type="PaxDb" id="537011-PREVCOP_04352"/>
<evidence type="ECO:0000313" key="2">
    <source>
        <dbReference type="Proteomes" id="UP000004477"/>
    </source>
</evidence>
<proteinExistence type="predicted"/>
<name>D1PAX7_9BACT</name>